<dbReference type="EMBL" id="JADCKC010000001">
    <property type="protein sequence ID" value="MBE5037034.1"/>
    <property type="molecule type" value="Genomic_DNA"/>
</dbReference>
<evidence type="ECO:0000256" key="3">
    <source>
        <dbReference type="SAM" id="MobiDB-lite"/>
    </source>
</evidence>
<dbReference type="Pfam" id="PF14310">
    <property type="entry name" value="Fn3-like"/>
    <property type="match status" value="1"/>
</dbReference>
<name>A0ABR9R1L5_9FIRM</name>
<keyword evidence="2 5" id="KW-0378">Hydrolase</keyword>
<dbReference type="InterPro" id="IPR050288">
    <property type="entry name" value="Cellulose_deg_GH3"/>
</dbReference>
<accession>A0ABR9R1L5</accession>
<dbReference type="GO" id="GO:0016787">
    <property type="term" value="F:hydrolase activity"/>
    <property type="evidence" value="ECO:0007669"/>
    <property type="project" value="UniProtKB-KW"/>
</dbReference>
<dbReference type="PANTHER" id="PTHR42715">
    <property type="entry name" value="BETA-GLUCOSIDASE"/>
    <property type="match status" value="1"/>
</dbReference>
<comment type="caution">
    <text evidence="5">The sequence shown here is derived from an EMBL/GenBank/DDBJ whole genome shotgun (WGS) entry which is preliminary data.</text>
</comment>
<dbReference type="Gene3D" id="3.40.50.1700">
    <property type="entry name" value="Glycoside hydrolase family 3 C-terminal domain"/>
    <property type="match status" value="1"/>
</dbReference>
<reference evidence="5 6" key="1">
    <citation type="submission" date="2020-10" db="EMBL/GenBank/DDBJ databases">
        <title>ChiBAC.</title>
        <authorList>
            <person name="Zenner C."/>
            <person name="Hitch T.C.A."/>
            <person name="Clavel T."/>
        </authorList>
    </citation>
    <scope>NUCLEOTIDE SEQUENCE [LARGE SCALE GENOMIC DNA]</scope>
    <source>
        <strain evidence="5 6">DSM 109015</strain>
    </source>
</reference>
<dbReference type="Gene3D" id="3.20.20.300">
    <property type="entry name" value="Glycoside hydrolase, family 3, N-terminal domain"/>
    <property type="match status" value="1"/>
</dbReference>
<protein>
    <submittedName>
        <fullName evidence="5">Glycoside hydrolase family 3 C-terminal domain-containing protein</fullName>
    </submittedName>
</protein>
<evidence type="ECO:0000313" key="6">
    <source>
        <dbReference type="Proteomes" id="UP000768567"/>
    </source>
</evidence>
<dbReference type="InterPro" id="IPR036962">
    <property type="entry name" value="Glyco_hydro_3_N_sf"/>
</dbReference>
<dbReference type="Proteomes" id="UP000768567">
    <property type="component" value="Unassembled WGS sequence"/>
</dbReference>
<dbReference type="InterPro" id="IPR013783">
    <property type="entry name" value="Ig-like_fold"/>
</dbReference>
<dbReference type="InterPro" id="IPR001764">
    <property type="entry name" value="Glyco_hydro_3_N"/>
</dbReference>
<organism evidence="5 6">
    <name type="scientific">Gemmiger gallinarum</name>
    <dbReference type="NCBI Taxonomy" id="2779354"/>
    <lineage>
        <taxon>Bacteria</taxon>
        <taxon>Bacillati</taxon>
        <taxon>Bacillota</taxon>
        <taxon>Clostridia</taxon>
        <taxon>Eubacteriales</taxon>
        <taxon>Gemmiger</taxon>
    </lineage>
</organism>
<proteinExistence type="inferred from homology"/>
<keyword evidence="6" id="KW-1185">Reference proteome</keyword>
<feature type="region of interest" description="Disordered" evidence="3">
    <location>
        <begin position="1"/>
        <end position="28"/>
    </location>
</feature>
<dbReference type="InterPro" id="IPR036881">
    <property type="entry name" value="Glyco_hydro_3_C_sf"/>
</dbReference>
<gene>
    <name evidence="5" type="ORF">INF35_04445</name>
</gene>
<evidence type="ECO:0000259" key="4">
    <source>
        <dbReference type="SMART" id="SM01217"/>
    </source>
</evidence>
<sequence length="833" mass="89415">MNRTIRQMPLPGTPDPAPEAREAEHGSLARRAAAEGIVLLKNDGGVLPLAPGSTVALYGAGAVHTVKGGTGSGDVNERHSVTIREGMEAAGFRISTADWLDAYENVYAKARSDWKQTVLDKCGGTTENGMAFFMAYSTTPFSLPAGPAVTPSQAETAVYVIARIAGEGSDRSAGPGDYCLSDEEHTMLADICRLYKNVVVLINAGGVVDLSFLDEFENIKGLLVVSQPGMEGGNAVADVLSGKVNPCGKLTDTWALHYGDYPNAATYSHNNGNVEEERYEEGLYVGYRYFDTFGIPVRYGFGEGGSYTTFAMEAVQLQTDPDGSVTAKVQVQNTGAVPGREVVQVYASLPQGRLEKEFRRLCAFAKTPLLQPGESSALSLTFTARDLASYDEASSAWVLEAGDYGIYAGPSLAAAKPVALLRLSEEKMLEKTENICPLQQELNLLHCPEEQQAKNRAAVAEAFAQAPVISYDLSAVETRVVDYAEPAPLGDEAEAIAATLTTEQMIALATGDPAKGQGANLGSAGISVPGSAGETSACALDRGVANIVLADGPAGLRLNQTYYVRDGRAQPMPMEASLEHGLFLEDTAPKGTPRYQFCTAFPVGTLLAQSWDTDLLEEVGRAVAREMDRFGVTLWLAPGMNLHRNPLCGRNFEYYAEDPLVSGKMAAAMTRGVRSVPGCGTTIKHFACNNQEDNRFHSDSILPERVLRELYLRGFGIAVQEASPFSIMTSYNLINGVHSANNYDLCTRAARREFGFAGFFMTDWTTTEQGPDCTADGCIRAGNDLVMPGCEGDHAAIRKALEDGRLTADQLRGCVTRMIRVILRSSRYENAGC</sequence>
<comment type="similarity">
    <text evidence="1">Belongs to the glycosyl hydrolase 3 family.</text>
</comment>
<evidence type="ECO:0000313" key="5">
    <source>
        <dbReference type="EMBL" id="MBE5037034.1"/>
    </source>
</evidence>
<dbReference type="InterPro" id="IPR026891">
    <property type="entry name" value="Fn3-like"/>
</dbReference>
<feature type="compositionally biased region" description="Basic and acidic residues" evidence="3">
    <location>
        <begin position="18"/>
        <end position="27"/>
    </location>
</feature>
<dbReference type="SMART" id="SM01217">
    <property type="entry name" value="Fn3_like"/>
    <property type="match status" value="1"/>
</dbReference>
<feature type="domain" description="Fibronectin type III-like" evidence="4">
    <location>
        <begin position="341"/>
        <end position="412"/>
    </location>
</feature>
<dbReference type="SUPFAM" id="SSF52279">
    <property type="entry name" value="Beta-D-glucan exohydrolase, C-terminal domain"/>
    <property type="match status" value="1"/>
</dbReference>
<dbReference type="RefSeq" id="WP_193500298.1">
    <property type="nucleotide sequence ID" value="NZ_JADCKC010000001.1"/>
</dbReference>
<dbReference type="InterPro" id="IPR002772">
    <property type="entry name" value="Glyco_hydro_3_C"/>
</dbReference>
<dbReference type="Pfam" id="PF00933">
    <property type="entry name" value="Glyco_hydro_3"/>
    <property type="match status" value="1"/>
</dbReference>
<dbReference type="PRINTS" id="PR00133">
    <property type="entry name" value="GLHYDRLASE3"/>
</dbReference>
<evidence type="ECO:0000256" key="1">
    <source>
        <dbReference type="ARBA" id="ARBA00005336"/>
    </source>
</evidence>
<dbReference type="PANTHER" id="PTHR42715:SF10">
    <property type="entry name" value="BETA-GLUCOSIDASE"/>
    <property type="match status" value="1"/>
</dbReference>
<dbReference type="SUPFAM" id="SSF51445">
    <property type="entry name" value="(Trans)glycosidases"/>
    <property type="match status" value="1"/>
</dbReference>
<dbReference type="InterPro" id="IPR017853">
    <property type="entry name" value="GH"/>
</dbReference>
<dbReference type="Gene3D" id="2.60.40.10">
    <property type="entry name" value="Immunoglobulins"/>
    <property type="match status" value="1"/>
</dbReference>
<dbReference type="Pfam" id="PF01915">
    <property type="entry name" value="Glyco_hydro_3_C"/>
    <property type="match status" value="1"/>
</dbReference>
<evidence type="ECO:0000256" key="2">
    <source>
        <dbReference type="ARBA" id="ARBA00022801"/>
    </source>
</evidence>